<dbReference type="GO" id="GO:0005886">
    <property type="term" value="C:plasma membrane"/>
    <property type="evidence" value="ECO:0007669"/>
    <property type="project" value="UniProtKB-SubCell"/>
</dbReference>
<organism evidence="9 10">
    <name type="scientific">Agromyces seonyuensis</name>
    <dbReference type="NCBI Taxonomy" id="2662446"/>
    <lineage>
        <taxon>Bacteria</taxon>
        <taxon>Bacillati</taxon>
        <taxon>Actinomycetota</taxon>
        <taxon>Actinomycetes</taxon>
        <taxon>Micrococcales</taxon>
        <taxon>Microbacteriaceae</taxon>
        <taxon>Agromyces</taxon>
    </lineage>
</organism>
<feature type="domain" description="Cardiolipin synthase N-terminal" evidence="8">
    <location>
        <begin position="13"/>
        <end position="54"/>
    </location>
</feature>
<protein>
    <recommendedName>
        <fullName evidence="8">Cardiolipin synthase N-terminal domain-containing protein</fullName>
    </recommendedName>
</protein>
<dbReference type="EMBL" id="WSTA01000017">
    <property type="protein sequence ID" value="MWB98008.1"/>
    <property type="molecule type" value="Genomic_DNA"/>
</dbReference>
<evidence type="ECO:0000259" key="8">
    <source>
        <dbReference type="Pfam" id="PF13396"/>
    </source>
</evidence>
<dbReference type="Pfam" id="PF13396">
    <property type="entry name" value="PLDc_N"/>
    <property type="match status" value="1"/>
</dbReference>
<evidence type="ECO:0000256" key="3">
    <source>
        <dbReference type="ARBA" id="ARBA00022692"/>
    </source>
</evidence>
<comment type="caution">
    <text evidence="9">The sequence shown here is derived from an EMBL/GenBank/DDBJ whole genome shotgun (WGS) entry which is preliminary data.</text>
</comment>
<accession>A0A6I4NUE4</accession>
<keyword evidence="4 7" id="KW-1133">Transmembrane helix</keyword>
<evidence type="ECO:0000256" key="5">
    <source>
        <dbReference type="ARBA" id="ARBA00023136"/>
    </source>
</evidence>
<evidence type="ECO:0000256" key="6">
    <source>
        <dbReference type="SAM" id="MobiDB-lite"/>
    </source>
</evidence>
<feature type="transmembrane region" description="Helical" evidence="7">
    <location>
        <begin position="5"/>
        <end position="22"/>
    </location>
</feature>
<keyword evidence="10" id="KW-1185">Reference proteome</keyword>
<feature type="region of interest" description="Disordered" evidence="6">
    <location>
        <begin position="58"/>
        <end position="81"/>
    </location>
</feature>
<dbReference type="InterPro" id="IPR027379">
    <property type="entry name" value="CLS_N"/>
</dbReference>
<gene>
    <name evidence="9" type="ORF">GB864_05520</name>
</gene>
<keyword evidence="2" id="KW-1003">Cell membrane</keyword>
<evidence type="ECO:0000256" key="4">
    <source>
        <dbReference type="ARBA" id="ARBA00022989"/>
    </source>
</evidence>
<sequence length="116" mass="13030">MIWIFIEIAYLFAIIWIIIDVFRDHSLGGWGKAGWLLFLIVVPVIAGLVYLIARGQGMAERSQSRRSAVYEDDDYRPRPAANPTEEIAKAQELLSSGVITQGEFEAIKSKALTGRY</sequence>
<evidence type="ECO:0000256" key="7">
    <source>
        <dbReference type="SAM" id="Phobius"/>
    </source>
</evidence>
<comment type="subcellular location">
    <subcellularLocation>
        <location evidence="1">Cell membrane</location>
        <topology evidence="1">Multi-pass membrane protein</topology>
    </subcellularLocation>
</comment>
<feature type="transmembrane region" description="Helical" evidence="7">
    <location>
        <begin position="34"/>
        <end position="53"/>
    </location>
</feature>
<proteinExistence type="predicted"/>
<evidence type="ECO:0000256" key="1">
    <source>
        <dbReference type="ARBA" id="ARBA00004651"/>
    </source>
</evidence>
<keyword evidence="5 7" id="KW-0472">Membrane</keyword>
<keyword evidence="3 7" id="KW-0812">Transmembrane</keyword>
<evidence type="ECO:0000256" key="2">
    <source>
        <dbReference type="ARBA" id="ARBA00022475"/>
    </source>
</evidence>
<name>A0A6I4NUE4_9MICO</name>
<evidence type="ECO:0000313" key="9">
    <source>
        <dbReference type="EMBL" id="MWB98008.1"/>
    </source>
</evidence>
<evidence type="ECO:0000313" key="10">
    <source>
        <dbReference type="Proteomes" id="UP000438182"/>
    </source>
</evidence>
<dbReference type="Proteomes" id="UP000438182">
    <property type="component" value="Unassembled WGS sequence"/>
</dbReference>
<reference evidence="9 10" key="1">
    <citation type="submission" date="2019-12" db="EMBL/GenBank/DDBJ databases">
        <authorList>
            <person name="Kim Y.S."/>
        </authorList>
    </citation>
    <scope>NUCLEOTIDE SEQUENCE [LARGE SCALE GENOMIC DNA]</scope>
    <source>
        <strain evidence="9 10">MMS17-SY077</strain>
    </source>
</reference>
<dbReference type="AlphaFoldDB" id="A0A6I4NUE4"/>